<dbReference type="InterPro" id="IPR014973">
    <property type="entry name" value="DUF1835"/>
</dbReference>
<dbReference type="AlphaFoldDB" id="A0A1W1CFU0"/>
<organism evidence="2">
    <name type="scientific">hydrothermal vent metagenome</name>
    <dbReference type="NCBI Taxonomy" id="652676"/>
    <lineage>
        <taxon>unclassified sequences</taxon>
        <taxon>metagenomes</taxon>
        <taxon>ecological metagenomes</taxon>
    </lineage>
</organism>
<reference evidence="2" key="1">
    <citation type="submission" date="2016-10" db="EMBL/GenBank/DDBJ databases">
        <authorList>
            <person name="de Groot N.N."/>
        </authorList>
    </citation>
    <scope>NUCLEOTIDE SEQUENCE</scope>
</reference>
<accession>A0A1W1CFU0</accession>
<dbReference type="Pfam" id="PF08874">
    <property type="entry name" value="DUF1835"/>
    <property type="match status" value="1"/>
</dbReference>
<protein>
    <recommendedName>
        <fullName evidence="1">DUF1835 domain-containing protein</fullName>
    </recommendedName>
</protein>
<evidence type="ECO:0000259" key="1">
    <source>
        <dbReference type="Pfam" id="PF08874"/>
    </source>
</evidence>
<feature type="domain" description="DUF1835" evidence="1">
    <location>
        <begin position="7"/>
        <end position="112"/>
    </location>
</feature>
<proteinExistence type="predicted"/>
<gene>
    <name evidence="2" type="ORF">MNB_SV-14-1789</name>
</gene>
<evidence type="ECO:0000313" key="2">
    <source>
        <dbReference type="EMBL" id="SFV64587.1"/>
    </source>
</evidence>
<dbReference type="EMBL" id="FPHN01000171">
    <property type="protein sequence ID" value="SFV64587.1"/>
    <property type="molecule type" value="Genomic_DNA"/>
</dbReference>
<name>A0A1W1CFU0_9ZZZZ</name>
<sequence>MPKILNIVNGDVTVEIIKKANINGDFLPWRDFLHEGPVPQTVSIEELSKIRANFIHKQGFGSLEEIEKEFQERDEKLKSYHKYKKIILWFEHDLYDQLQLLQILSWFHNHDIKNIKLYLISIKNYLGESSEDDVRKLLLYEERVGKAHLDLAKKAWSAFTDSTPIAWFKLLEEDTHLLPFLRNAIIRMLEEYPSVRNGLSRSEHQALFVISKGIKNPKEIFQKCQKYEKQKFMGEVVFWKILDAFIENRVISSKENGQILQITKQGKKVLNGEINYLHIKPIKRWIGGTKLTNDNVWCWNIKERTINRYYYSKTLSSLLLFNI</sequence>